<organism evidence="1 2">
    <name type="scientific">Muraenolepis orangiensis</name>
    <name type="common">Patagonian moray cod</name>
    <dbReference type="NCBI Taxonomy" id="630683"/>
    <lineage>
        <taxon>Eukaryota</taxon>
        <taxon>Metazoa</taxon>
        <taxon>Chordata</taxon>
        <taxon>Craniata</taxon>
        <taxon>Vertebrata</taxon>
        <taxon>Euteleostomi</taxon>
        <taxon>Actinopterygii</taxon>
        <taxon>Neopterygii</taxon>
        <taxon>Teleostei</taxon>
        <taxon>Neoteleostei</taxon>
        <taxon>Acanthomorphata</taxon>
        <taxon>Zeiogadaria</taxon>
        <taxon>Gadariae</taxon>
        <taxon>Gadiformes</taxon>
        <taxon>Muraenolepidoidei</taxon>
        <taxon>Muraenolepididae</taxon>
        <taxon>Muraenolepis</taxon>
    </lineage>
</organism>
<keyword evidence="2" id="KW-1185">Reference proteome</keyword>
<comment type="caution">
    <text evidence="1">The sequence shown here is derived from an EMBL/GenBank/DDBJ whole genome shotgun (WGS) entry which is preliminary data.</text>
</comment>
<dbReference type="Proteomes" id="UP001148018">
    <property type="component" value="Unassembled WGS sequence"/>
</dbReference>
<reference evidence="1" key="1">
    <citation type="submission" date="2022-07" db="EMBL/GenBank/DDBJ databases">
        <title>Chromosome-level genome of Muraenolepis orangiensis.</title>
        <authorList>
            <person name="Kim J."/>
        </authorList>
    </citation>
    <scope>NUCLEOTIDE SEQUENCE</scope>
    <source>
        <strain evidence="1">KU_S4_2022</strain>
        <tissue evidence="1">Muscle</tissue>
    </source>
</reference>
<protein>
    <recommendedName>
        <fullName evidence="3">Reverse transcriptase domain-containing protein</fullName>
    </recommendedName>
</protein>
<accession>A0A9Q0EML3</accession>
<proteinExistence type="predicted"/>
<evidence type="ECO:0000313" key="2">
    <source>
        <dbReference type="Proteomes" id="UP001148018"/>
    </source>
</evidence>
<dbReference type="AlphaFoldDB" id="A0A9Q0EML3"/>
<evidence type="ECO:0008006" key="3">
    <source>
        <dbReference type="Google" id="ProtNLM"/>
    </source>
</evidence>
<gene>
    <name evidence="1" type="ORF">NHX12_026597</name>
</gene>
<name>A0A9Q0EML3_9TELE</name>
<dbReference type="EMBL" id="JANIIK010000042">
    <property type="protein sequence ID" value="KAJ3607082.1"/>
    <property type="molecule type" value="Genomic_DNA"/>
</dbReference>
<dbReference type="OrthoDB" id="8963480at2759"/>
<sequence length="87" mass="9670">MLAHLSDEGLLLILNLYNRVWEEGRIPTGWKEAVIVPIKKPGKDASNPVNYRPIALTSQMGVLFRVSTGVLFCVFSSVFTDVQFCAT</sequence>
<evidence type="ECO:0000313" key="1">
    <source>
        <dbReference type="EMBL" id="KAJ3607082.1"/>
    </source>
</evidence>
<dbReference type="PANTHER" id="PTHR19446">
    <property type="entry name" value="REVERSE TRANSCRIPTASES"/>
    <property type="match status" value="1"/>
</dbReference>